<dbReference type="InterPro" id="IPR007325">
    <property type="entry name" value="KFase/CYL"/>
</dbReference>
<comment type="similarity">
    <text evidence="1">Belongs to the Cyclase 1 superfamily.</text>
</comment>
<proteinExistence type="inferred from homology"/>
<comment type="caution">
    <text evidence="2">The sequence shown here is derived from an EMBL/GenBank/DDBJ whole genome shotgun (WGS) entry which is preliminary data.</text>
</comment>
<evidence type="ECO:0000313" key="3">
    <source>
        <dbReference type="Proteomes" id="UP000825002"/>
    </source>
</evidence>
<evidence type="ECO:0008006" key="4">
    <source>
        <dbReference type="Google" id="ProtNLM"/>
    </source>
</evidence>
<evidence type="ECO:0000256" key="1">
    <source>
        <dbReference type="ARBA" id="ARBA00007865"/>
    </source>
</evidence>
<protein>
    <recommendedName>
        <fullName evidence="4">Cyclase</fullName>
    </recommendedName>
</protein>
<organism evidence="2 3">
    <name type="scientific">Fragariocoptes setiger</name>
    <dbReference type="NCBI Taxonomy" id="1670756"/>
    <lineage>
        <taxon>Eukaryota</taxon>
        <taxon>Metazoa</taxon>
        <taxon>Ecdysozoa</taxon>
        <taxon>Arthropoda</taxon>
        <taxon>Chelicerata</taxon>
        <taxon>Arachnida</taxon>
        <taxon>Acari</taxon>
        <taxon>Acariformes</taxon>
        <taxon>Trombidiformes</taxon>
        <taxon>Prostigmata</taxon>
        <taxon>Eupodina</taxon>
        <taxon>Eriophyoidea</taxon>
        <taxon>Phytoptidae</taxon>
        <taxon>Fragariocoptes</taxon>
    </lineage>
</organism>
<dbReference type="Pfam" id="PF04199">
    <property type="entry name" value="Cyclase"/>
    <property type="match status" value="1"/>
</dbReference>
<name>A0ABQ7S7I3_9ACAR</name>
<gene>
    <name evidence="2" type="ORF">GZH46_02106</name>
</gene>
<evidence type="ECO:0000313" key="2">
    <source>
        <dbReference type="EMBL" id="KAG9509379.1"/>
    </source>
</evidence>
<dbReference type="PANTHER" id="PTHR31118">
    <property type="entry name" value="CYCLASE-LIKE PROTEIN 2"/>
    <property type="match status" value="1"/>
</dbReference>
<dbReference type="Gene3D" id="3.50.30.50">
    <property type="entry name" value="Putative cyclase"/>
    <property type="match status" value="1"/>
</dbReference>
<dbReference type="EMBL" id="JAIFTH010000509">
    <property type="protein sequence ID" value="KAG9509379.1"/>
    <property type="molecule type" value="Genomic_DNA"/>
</dbReference>
<accession>A0ABQ7S7I3</accession>
<dbReference type="PANTHER" id="PTHR31118:SF12">
    <property type="entry name" value="CYCLASE-LIKE PROTEIN 2"/>
    <property type="match status" value="1"/>
</dbReference>
<keyword evidence="3" id="KW-1185">Reference proteome</keyword>
<reference evidence="2 3" key="1">
    <citation type="submission" date="2020-10" db="EMBL/GenBank/DDBJ databases">
        <authorList>
            <person name="Klimov P.B."/>
            <person name="Dyachkov S.M."/>
            <person name="Chetverikov P.E."/>
        </authorList>
    </citation>
    <scope>NUCLEOTIDE SEQUENCE [LARGE SCALE GENOMIC DNA]</scope>
    <source>
        <strain evidence="2">BMOC 18-1129-001#AD2665</strain>
        <tissue evidence="2">Entire mites</tissue>
    </source>
</reference>
<dbReference type="InterPro" id="IPR037175">
    <property type="entry name" value="KFase_sf"/>
</dbReference>
<dbReference type="Proteomes" id="UP000825002">
    <property type="component" value="Unassembled WGS sequence"/>
</dbReference>
<sequence length="344" mass="37899">MLSSRYTIESMARITVLTFVIATVAHLAPFIATEALGPTITFGQSHKFEYIDLSHTLNNNTIHWLTHKDPVITFTKREKVPRNVTGTNSINATSPSYWLQADHLELDLHTGTHLDAPVHFSEGKWSVDQIPLERLMNIPLAVVSVKSQVDKSRSYEASMMDILEHEQKWNMKIPPNALVLFYTGISNSYASGRDAYYATTTNDARQGAIPGVHVDAAQFLVQNRSVVGVGIDSASIDNSIHVLGNPMTHETLCANNVYIIENVNTNLGRLTNYKPGYAYASILPIAIEKVSGVPIRLVATIDHYNSETASTHSTAHGSNIETMSHSKHYRSSGSTIGAILNSER</sequence>
<dbReference type="SUPFAM" id="SSF102198">
    <property type="entry name" value="Putative cyclase"/>
    <property type="match status" value="1"/>
</dbReference>